<proteinExistence type="predicted"/>
<dbReference type="EMBL" id="JAUQSY010000003">
    <property type="protein sequence ID" value="MDO7874316.1"/>
    <property type="molecule type" value="Genomic_DNA"/>
</dbReference>
<name>A0ABT9BC87_9BACT</name>
<feature type="region of interest" description="Disordered" evidence="1">
    <location>
        <begin position="1"/>
        <end position="33"/>
    </location>
</feature>
<dbReference type="RefSeq" id="WP_305005629.1">
    <property type="nucleotide sequence ID" value="NZ_JAUQSY010000003.1"/>
</dbReference>
<sequence length="184" mass="20670">MSTTHDDVLNNNEPTPPEGGGLVPVRPKRGRQTEAMTEARRLKLLEMRLACRPRSEQLAYYVNELGLSESSFDQDVAYIRKHFLNPNATAYTAQERVESQVRHYERLAEKAEAARDYRGAADIRHKIDKLFKLVGPSVAVQVNNITQQAPDLTSLPVHDLEAMEAILAKAMPTDVTWTETNSPT</sequence>
<gene>
    <name evidence="2" type="ORF">Q5H93_06195</name>
</gene>
<protein>
    <submittedName>
        <fullName evidence="2">Uncharacterized protein</fullName>
    </submittedName>
</protein>
<dbReference type="Proteomes" id="UP001176429">
    <property type="component" value="Unassembled WGS sequence"/>
</dbReference>
<comment type="caution">
    <text evidence="2">The sequence shown here is derived from an EMBL/GenBank/DDBJ whole genome shotgun (WGS) entry which is preliminary data.</text>
</comment>
<evidence type="ECO:0000313" key="3">
    <source>
        <dbReference type="Proteomes" id="UP001176429"/>
    </source>
</evidence>
<evidence type="ECO:0000256" key="1">
    <source>
        <dbReference type="SAM" id="MobiDB-lite"/>
    </source>
</evidence>
<keyword evidence="3" id="KW-1185">Reference proteome</keyword>
<organism evidence="2 3">
    <name type="scientific">Hymenobacter aranciens</name>
    <dbReference type="NCBI Taxonomy" id="3063996"/>
    <lineage>
        <taxon>Bacteria</taxon>
        <taxon>Pseudomonadati</taxon>
        <taxon>Bacteroidota</taxon>
        <taxon>Cytophagia</taxon>
        <taxon>Cytophagales</taxon>
        <taxon>Hymenobacteraceae</taxon>
        <taxon>Hymenobacter</taxon>
    </lineage>
</organism>
<reference evidence="2" key="1">
    <citation type="submission" date="2023-07" db="EMBL/GenBank/DDBJ databases">
        <authorList>
            <person name="Kim M.K."/>
        </authorList>
    </citation>
    <scope>NUCLEOTIDE SEQUENCE</scope>
    <source>
        <strain evidence="2">ASUV-10-1</strain>
    </source>
</reference>
<accession>A0ABT9BC87</accession>
<evidence type="ECO:0000313" key="2">
    <source>
        <dbReference type="EMBL" id="MDO7874316.1"/>
    </source>
</evidence>